<evidence type="ECO:0000256" key="8">
    <source>
        <dbReference type="RuleBase" id="RU003796"/>
    </source>
</evidence>
<dbReference type="SMART" id="SM01372">
    <property type="entry name" value="E2F_TDP"/>
    <property type="match status" value="1"/>
</dbReference>
<evidence type="ECO:0000256" key="3">
    <source>
        <dbReference type="ARBA" id="ARBA00023015"/>
    </source>
</evidence>
<dbReference type="InterPro" id="IPR015648">
    <property type="entry name" value="Transcrpt_fac_DP"/>
</dbReference>
<dbReference type="InterPro" id="IPR014889">
    <property type="entry name" value="Transc_factor_DP_C"/>
</dbReference>
<dbReference type="Gene3D" id="1.10.10.10">
    <property type="entry name" value="Winged helix-like DNA-binding domain superfamily/Winged helix DNA-binding domain"/>
    <property type="match status" value="1"/>
</dbReference>
<dbReference type="PANTHER" id="PTHR12548">
    <property type="entry name" value="TRANSCRIPTION FACTOR DP"/>
    <property type="match status" value="1"/>
</dbReference>
<sequence>PHTGRHLRHSLLTVFVFAGNISLVTASSYSPATKITLGMVNSNVGAQMVSVTQTHTVVVQDGLCSSDSSSSKRMKRADKNGKGLRHFSMKVCEKVQKKGTTSYNEVADELVAEFTHASSLMPTDSQVYDQKNIRRRVYDALNVLMAMNIISKEKKEIRWIGLPTNSAQECRNLELEKQKRLERIRQKRAQLEELILQQIAFKNLVQRNQASEALSQSTPPPGSVIQLPFIILNTDVRTVIDCSISSDKCEYLFNFDNTFEIHDDVEILKRMGMSLGLENGTCSPENLSVATSLVPKSLEAYVTSEYLMAHVYALIKLPFSRFIFYISLRFTLQPQISFLCK</sequence>
<feature type="domain" description="E2F/DP family winged-helix DNA-binding" evidence="11">
    <location>
        <begin position="79"/>
        <end position="161"/>
    </location>
</feature>
<keyword evidence="9" id="KW-0732">Signal</keyword>
<evidence type="ECO:0000256" key="9">
    <source>
        <dbReference type="SAM" id="SignalP"/>
    </source>
</evidence>
<dbReference type="SUPFAM" id="SSF46785">
    <property type="entry name" value="Winged helix' DNA-binding domain"/>
    <property type="match status" value="1"/>
</dbReference>
<dbReference type="GO" id="GO:0005667">
    <property type="term" value="C:transcription regulator complex"/>
    <property type="evidence" value="ECO:0007669"/>
    <property type="project" value="InterPro"/>
</dbReference>
<evidence type="ECO:0000256" key="4">
    <source>
        <dbReference type="ARBA" id="ARBA00023125"/>
    </source>
</evidence>
<dbReference type="Pfam" id="PF08781">
    <property type="entry name" value="DP"/>
    <property type="match status" value="1"/>
</dbReference>
<dbReference type="GO" id="GO:0000981">
    <property type="term" value="F:DNA-binding transcription factor activity, RNA polymerase II-specific"/>
    <property type="evidence" value="ECO:0007669"/>
    <property type="project" value="TreeGrafter"/>
</dbReference>
<reference evidence="12" key="2">
    <citation type="submission" date="2025-09" db="UniProtKB">
        <authorList>
            <consortium name="Ensembl"/>
        </authorList>
    </citation>
    <scope>IDENTIFICATION</scope>
</reference>
<dbReference type="InterPro" id="IPR003316">
    <property type="entry name" value="E2F_WHTH_DNA-bd_dom"/>
</dbReference>
<dbReference type="AlphaFoldDB" id="A0A672MC03"/>
<evidence type="ECO:0000313" key="13">
    <source>
        <dbReference type="Proteomes" id="UP000472262"/>
    </source>
</evidence>
<dbReference type="GO" id="GO:0051726">
    <property type="term" value="P:regulation of cell cycle"/>
    <property type="evidence" value="ECO:0007669"/>
    <property type="project" value="InterPro"/>
</dbReference>
<dbReference type="PANTHER" id="PTHR12548:SF5">
    <property type="entry name" value="TRANSCRIPTION FACTOR DP-2"/>
    <property type="match status" value="1"/>
</dbReference>
<keyword evidence="13" id="KW-1185">Reference proteome</keyword>
<evidence type="ECO:0000256" key="7">
    <source>
        <dbReference type="PIRNR" id="PIRNR009404"/>
    </source>
</evidence>
<dbReference type="SUPFAM" id="SSF144074">
    <property type="entry name" value="E2F-DP heterodimerization region"/>
    <property type="match status" value="1"/>
</dbReference>
<dbReference type="FunFam" id="1.20.140.80:FF:000001">
    <property type="entry name" value="Transcription factor"/>
    <property type="match status" value="1"/>
</dbReference>
<keyword evidence="3 7" id="KW-0805">Transcription regulation</keyword>
<protein>
    <recommendedName>
        <fullName evidence="7">Transcription factor</fullName>
    </recommendedName>
</protein>
<feature type="domain" description="Transcription factor DP C-terminal" evidence="10">
    <location>
        <begin position="168"/>
        <end position="313"/>
    </location>
</feature>
<evidence type="ECO:0000313" key="12">
    <source>
        <dbReference type="Ensembl" id="ENSSGRP00000034237.1"/>
    </source>
</evidence>
<dbReference type="Ensembl" id="ENSSGRT00000036750.1">
    <property type="protein sequence ID" value="ENSSGRP00000034237.1"/>
    <property type="gene ID" value="ENSSGRG00000018964.1"/>
</dbReference>
<evidence type="ECO:0000256" key="2">
    <source>
        <dbReference type="ARBA" id="ARBA00010940"/>
    </source>
</evidence>
<accession>A0A672MC03</accession>
<dbReference type="FunFam" id="1.10.10.10:FF:000047">
    <property type="entry name" value="Transcription factor"/>
    <property type="match status" value="1"/>
</dbReference>
<dbReference type="InterPro" id="IPR037241">
    <property type="entry name" value="E2F-DP_heterodim"/>
</dbReference>
<dbReference type="InterPro" id="IPR036390">
    <property type="entry name" value="WH_DNA-bd_sf"/>
</dbReference>
<comment type="subcellular location">
    <subcellularLocation>
        <location evidence="1 7 8">Nucleus</location>
    </subcellularLocation>
</comment>
<dbReference type="Pfam" id="PF02319">
    <property type="entry name" value="WHD_E2F_TDP"/>
    <property type="match status" value="1"/>
</dbReference>
<evidence type="ECO:0000256" key="1">
    <source>
        <dbReference type="ARBA" id="ARBA00004123"/>
    </source>
</evidence>
<feature type="signal peptide" evidence="9">
    <location>
        <begin position="1"/>
        <end position="26"/>
    </location>
</feature>
<keyword evidence="6 7" id="KW-0539">Nucleus</keyword>
<proteinExistence type="inferred from homology"/>
<reference evidence="12" key="1">
    <citation type="submission" date="2025-08" db="UniProtKB">
        <authorList>
            <consortium name="Ensembl"/>
        </authorList>
    </citation>
    <scope>IDENTIFICATION</scope>
</reference>
<dbReference type="GO" id="GO:0000977">
    <property type="term" value="F:RNA polymerase II transcription regulatory region sequence-specific DNA binding"/>
    <property type="evidence" value="ECO:0007669"/>
    <property type="project" value="TreeGrafter"/>
</dbReference>
<evidence type="ECO:0000256" key="6">
    <source>
        <dbReference type="ARBA" id="ARBA00023242"/>
    </source>
</evidence>
<evidence type="ECO:0000256" key="5">
    <source>
        <dbReference type="ARBA" id="ARBA00023163"/>
    </source>
</evidence>
<dbReference type="GO" id="GO:0005634">
    <property type="term" value="C:nucleus"/>
    <property type="evidence" value="ECO:0007669"/>
    <property type="project" value="UniProtKB-SubCell"/>
</dbReference>
<dbReference type="SMART" id="SM01138">
    <property type="entry name" value="DP"/>
    <property type="match status" value="1"/>
</dbReference>
<dbReference type="InParanoid" id="A0A672MC03"/>
<feature type="chain" id="PRO_5025392500" description="Transcription factor" evidence="9">
    <location>
        <begin position="27"/>
        <end position="341"/>
    </location>
</feature>
<dbReference type="Proteomes" id="UP000472262">
    <property type="component" value="Unassembled WGS sequence"/>
</dbReference>
<dbReference type="InterPro" id="IPR036388">
    <property type="entry name" value="WH-like_DNA-bd_sf"/>
</dbReference>
<dbReference type="PIRSF" id="PIRSF009404">
    <property type="entry name" value="Transcription_factor_DP"/>
    <property type="match status" value="1"/>
</dbReference>
<evidence type="ECO:0000259" key="11">
    <source>
        <dbReference type="SMART" id="SM01372"/>
    </source>
</evidence>
<keyword evidence="5 7" id="KW-0804">Transcription</keyword>
<comment type="similarity">
    <text evidence="2 7 8">Belongs to the E2F/DP family.</text>
</comment>
<dbReference type="CDD" id="cd14458">
    <property type="entry name" value="DP_DD"/>
    <property type="match status" value="1"/>
</dbReference>
<keyword evidence="4 7" id="KW-0238">DNA-binding</keyword>
<dbReference type="InterPro" id="IPR038168">
    <property type="entry name" value="TF_DP_C_sf"/>
</dbReference>
<evidence type="ECO:0000259" key="10">
    <source>
        <dbReference type="SMART" id="SM01138"/>
    </source>
</evidence>
<dbReference type="Gene3D" id="1.20.140.80">
    <property type="entry name" value="Transcription factor DP"/>
    <property type="match status" value="1"/>
</dbReference>
<organism evidence="12 13">
    <name type="scientific">Sinocyclocheilus grahami</name>
    <name type="common">Dianchi golden-line fish</name>
    <name type="synonym">Barbus grahami</name>
    <dbReference type="NCBI Taxonomy" id="75366"/>
    <lineage>
        <taxon>Eukaryota</taxon>
        <taxon>Metazoa</taxon>
        <taxon>Chordata</taxon>
        <taxon>Craniata</taxon>
        <taxon>Vertebrata</taxon>
        <taxon>Euteleostomi</taxon>
        <taxon>Actinopterygii</taxon>
        <taxon>Neopterygii</taxon>
        <taxon>Teleostei</taxon>
        <taxon>Ostariophysi</taxon>
        <taxon>Cypriniformes</taxon>
        <taxon>Cyprinidae</taxon>
        <taxon>Cyprininae</taxon>
        <taxon>Sinocyclocheilus</taxon>
    </lineage>
</organism>
<name>A0A672MC03_SINGR</name>
<dbReference type="OMA" id="DMSAGIC"/>